<organism evidence="2 3">
    <name type="scientific">Alligator sinensis</name>
    <name type="common">Chinese alligator</name>
    <dbReference type="NCBI Taxonomy" id="38654"/>
    <lineage>
        <taxon>Eukaryota</taxon>
        <taxon>Metazoa</taxon>
        <taxon>Chordata</taxon>
        <taxon>Craniata</taxon>
        <taxon>Vertebrata</taxon>
        <taxon>Euteleostomi</taxon>
        <taxon>Archelosauria</taxon>
        <taxon>Archosauria</taxon>
        <taxon>Crocodylia</taxon>
        <taxon>Alligatoridae</taxon>
        <taxon>Alligatorinae</taxon>
        <taxon>Alligator</taxon>
    </lineage>
</organism>
<evidence type="ECO:0000313" key="2">
    <source>
        <dbReference type="Proteomes" id="UP000189705"/>
    </source>
</evidence>
<dbReference type="InterPro" id="IPR036770">
    <property type="entry name" value="Ankyrin_rpt-contain_sf"/>
</dbReference>
<dbReference type="InParanoid" id="A0A3Q0FZZ2"/>
<dbReference type="PROSITE" id="PS50088">
    <property type="entry name" value="ANK_REPEAT"/>
    <property type="match status" value="3"/>
</dbReference>
<feature type="non-terminal residue" evidence="3">
    <location>
        <position position="1"/>
    </location>
</feature>
<dbReference type="SMART" id="SM00248">
    <property type="entry name" value="ANK"/>
    <property type="match status" value="3"/>
</dbReference>
<dbReference type="InterPro" id="IPR002110">
    <property type="entry name" value="Ankyrin_rpt"/>
</dbReference>
<dbReference type="RefSeq" id="XP_025051705.1">
    <property type="nucleotide sequence ID" value="XM_025195920.1"/>
</dbReference>
<gene>
    <name evidence="3" type="primary">LOC102379413</name>
</gene>
<feature type="repeat" description="ANK" evidence="1">
    <location>
        <begin position="34"/>
        <end position="66"/>
    </location>
</feature>
<proteinExistence type="predicted"/>
<dbReference type="AlphaFoldDB" id="A0A3Q0FZZ2"/>
<dbReference type="KEGG" id="asn:102379413"/>
<keyword evidence="1" id="KW-0040">ANK repeat</keyword>
<accession>A0A3Q0FZZ2</accession>
<dbReference type="Proteomes" id="UP000189705">
    <property type="component" value="Unplaced"/>
</dbReference>
<evidence type="ECO:0000256" key="1">
    <source>
        <dbReference type="PROSITE-ProRule" id="PRU00023"/>
    </source>
</evidence>
<feature type="repeat" description="ANK" evidence="1">
    <location>
        <begin position="1"/>
        <end position="33"/>
    </location>
</feature>
<dbReference type="GeneID" id="102379413"/>
<protein>
    <submittedName>
        <fullName evidence="3">Ankyrin repeat and death domain-containing protein 1A-like</fullName>
    </submittedName>
</protein>
<dbReference type="PANTHER" id="PTHR24125">
    <property type="entry name" value="ANKYRIN REPEAT AND DEATH DOMAIN-CONTAINING PROTEIN"/>
    <property type="match status" value="1"/>
</dbReference>
<dbReference type="SUPFAM" id="SSF48403">
    <property type="entry name" value="Ankyrin repeat"/>
    <property type="match status" value="1"/>
</dbReference>
<reference evidence="3" key="1">
    <citation type="submission" date="2025-08" db="UniProtKB">
        <authorList>
            <consortium name="RefSeq"/>
        </authorList>
    </citation>
    <scope>IDENTIFICATION</scope>
</reference>
<evidence type="ECO:0000313" key="3">
    <source>
        <dbReference type="RefSeq" id="XP_025051705.1"/>
    </source>
</evidence>
<dbReference type="Gene3D" id="1.25.40.20">
    <property type="entry name" value="Ankyrin repeat-containing domain"/>
    <property type="match status" value="1"/>
</dbReference>
<feature type="repeat" description="ANK" evidence="1">
    <location>
        <begin position="67"/>
        <end position="99"/>
    </location>
</feature>
<dbReference type="PANTHER" id="PTHR24125:SF0">
    <property type="entry name" value="ANKYRIN REPEAT AND DEATH DOMAIN-CONTAINING PROTEIN 1A"/>
    <property type="match status" value="1"/>
</dbReference>
<sequence length="140" mass="15648">KQMNCLHYAALHGYEDIARVLVDAGIHAEAVNHQNASAMHIAVLHNFPALVKLLIDAECDLDIPDNRQQTALHIAAEHGRQDIAEMILIAGVNLKLIDKVNFLNGQTDLRGLHRTANLFYFQLQEKVSARKRCIFSLISS</sequence>
<keyword evidence="2" id="KW-1185">Reference proteome</keyword>
<dbReference type="InterPro" id="IPR052457">
    <property type="entry name" value="Ankyrin-DD_containing_protein"/>
</dbReference>
<name>A0A3Q0FZZ2_ALLSI</name>
<dbReference type="PROSITE" id="PS50297">
    <property type="entry name" value="ANK_REP_REGION"/>
    <property type="match status" value="1"/>
</dbReference>
<dbReference type="Pfam" id="PF12796">
    <property type="entry name" value="Ank_2"/>
    <property type="match status" value="1"/>
</dbReference>